<dbReference type="Proteomes" id="UP000177794">
    <property type="component" value="Unassembled WGS sequence"/>
</dbReference>
<organism evidence="3 4">
    <name type="scientific">Candidatus Woesebacteria bacterium RIFCSPHIGHO2_12_FULL_42_9</name>
    <dbReference type="NCBI Taxonomy" id="1802511"/>
    <lineage>
        <taxon>Bacteria</taxon>
        <taxon>Candidatus Woeseibacteriota</taxon>
    </lineage>
</organism>
<dbReference type="GO" id="GO:0009143">
    <property type="term" value="P:nucleoside triphosphate catabolic process"/>
    <property type="evidence" value="ECO:0007669"/>
    <property type="project" value="InterPro"/>
</dbReference>
<dbReference type="InterPro" id="IPR029001">
    <property type="entry name" value="ITPase-like_fam"/>
</dbReference>
<feature type="non-terminal residue" evidence="3">
    <location>
        <position position="170"/>
    </location>
</feature>
<evidence type="ECO:0008006" key="5">
    <source>
        <dbReference type="Google" id="ProtNLM"/>
    </source>
</evidence>
<evidence type="ECO:0000256" key="2">
    <source>
        <dbReference type="ARBA" id="ARBA00022801"/>
    </source>
</evidence>
<dbReference type="Pfam" id="PF01725">
    <property type="entry name" value="Ham1p_like"/>
    <property type="match status" value="1"/>
</dbReference>
<protein>
    <recommendedName>
        <fullName evidence="5">Non-canonical purine NTP pyrophosphatase, RdgB/HAM1 family</fullName>
    </recommendedName>
</protein>
<sequence length="170" mass="18320">MKIGSLIFATSNPGKIKEAQEILGVKVNGTSLEIEEIQSLDPLKVALAKARAYFDALKEPLFVEDTSLSFEGLKGLPGPYISDMAKALGNSGLAELLKGRSRKAQAQVTLVFVDAKGKEHLFIGVTEGSIAASPRGEGGFGWDPIFIPEGEKRTFGEMSLEDKNKYSMRA</sequence>
<comment type="caution">
    <text evidence="3">The sequence shown here is derived from an EMBL/GenBank/DDBJ whole genome shotgun (WGS) entry which is preliminary data.</text>
</comment>
<dbReference type="Gene3D" id="3.90.950.10">
    <property type="match status" value="1"/>
</dbReference>
<dbReference type="GO" id="GO:0047429">
    <property type="term" value="F:nucleoside triphosphate diphosphatase activity"/>
    <property type="evidence" value="ECO:0007669"/>
    <property type="project" value="InterPro"/>
</dbReference>
<evidence type="ECO:0000313" key="3">
    <source>
        <dbReference type="EMBL" id="OGM55770.1"/>
    </source>
</evidence>
<dbReference type="AlphaFoldDB" id="A0A1F8AVV9"/>
<dbReference type="SUPFAM" id="SSF52972">
    <property type="entry name" value="ITPase-like"/>
    <property type="match status" value="1"/>
</dbReference>
<dbReference type="PANTHER" id="PTHR11067">
    <property type="entry name" value="INOSINE TRIPHOSPHATE PYROPHOSPHATASE/HAM1 PROTEIN"/>
    <property type="match status" value="1"/>
</dbReference>
<name>A0A1F8AVV9_9BACT</name>
<evidence type="ECO:0000256" key="1">
    <source>
        <dbReference type="ARBA" id="ARBA00008023"/>
    </source>
</evidence>
<comment type="similarity">
    <text evidence="1">Belongs to the HAM1 NTPase family.</text>
</comment>
<gene>
    <name evidence="3" type="ORF">A3E15_00200</name>
</gene>
<dbReference type="GO" id="GO:0005737">
    <property type="term" value="C:cytoplasm"/>
    <property type="evidence" value="ECO:0007669"/>
    <property type="project" value="TreeGrafter"/>
</dbReference>
<dbReference type="PANTHER" id="PTHR11067:SF9">
    <property type="entry name" value="INOSINE TRIPHOSPHATE PYROPHOSPHATASE"/>
    <property type="match status" value="1"/>
</dbReference>
<proteinExistence type="inferred from homology"/>
<dbReference type="CDD" id="cd00515">
    <property type="entry name" value="HAM1"/>
    <property type="match status" value="1"/>
</dbReference>
<evidence type="ECO:0000313" key="4">
    <source>
        <dbReference type="Proteomes" id="UP000177794"/>
    </source>
</evidence>
<keyword evidence="2" id="KW-0378">Hydrolase</keyword>
<reference evidence="3 4" key="1">
    <citation type="journal article" date="2016" name="Nat. Commun.">
        <title>Thousands of microbial genomes shed light on interconnected biogeochemical processes in an aquifer system.</title>
        <authorList>
            <person name="Anantharaman K."/>
            <person name="Brown C.T."/>
            <person name="Hug L.A."/>
            <person name="Sharon I."/>
            <person name="Castelle C.J."/>
            <person name="Probst A.J."/>
            <person name="Thomas B.C."/>
            <person name="Singh A."/>
            <person name="Wilkins M.J."/>
            <person name="Karaoz U."/>
            <person name="Brodie E.L."/>
            <person name="Williams K.H."/>
            <person name="Hubbard S.S."/>
            <person name="Banfield J.F."/>
        </authorList>
    </citation>
    <scope>NUCLEOTIDE SEQUENCE [LARGE SCALE GENOMIC DNA]</scope>
</reference>
<dbReference type="STRING" id="1802511.A3E15_00200"/>
<dbReference type="InterPro" id="IPR002637">
    <property type="entry name" value="RdgB/HAM1"/>
</dbReference>
<accession>A0A1F8AVV9</accession>
<dbReference type="EMBL" id="MGGX01000019">
    <property type="protein sequence ID" value="OGM55770.1"/>
    <property type="molecule type" value="Genomic_DNA"/>
</dbReference>